<evidence type="ECO:0000313" key="1">
    <source>
        <dbReference type="EMBL" id="PCI29453.1"/>
    </source>
</evidence>
<protein>
    <submittedName>
        <fullName evidence="1">Uncharacterized protein</fullName>
    </submittedName>
</protein>
<name>A0A2A4T7B3_9DELT</name>
<evidence type="ECO:0000313" key="2">
    <source>
        <dbReference type="Proteomes" id="UP000218113"/>
    </source>
</evidence>
<sequence>MNKTELFNFLETRDCTILLDLLQVAYDEMNTTQRHMVFGELIKKMPPSVVNGSTLFKEIVFFHQESLSGYYYAPFDINSKNFSHIPEETEEWFDRLSDLLQKSMLLTKQDEHPSAVKCFKILYKLIEHMEQGDEIIFAEEYGDWMIQGDQKAFARAYLTSLAATTTPSDFTETAIPLIKNDISCVNKIYASALAVANREQKALLNKELQARRIEIKL</sequence>
<dbReference type="EMBL" id="NVSR01000014">
    <property type="protein sequence ID" value="PCI29453.1"/>
    <property type="molecule type" value="Genomic_DNA"/>
</dbReference>
<comment type="caution">
    <text evidence="1">The sequence shown here is derived from an EMBL/GenBank/DDBJ whole genome shotgun (WGS) entry which is preliminary data.</text>
</comment>
<dbReference type="AlphaFoldDB" id="A0A2A4T7B3"/>
<reference evidence="2" key="1">
    <citation type="submission" date="2017-08" db="EMBL/GenBank/DDBJ databases">
        <title>A dynamic microbial community with high functional redundancy inhabits the cold, oxic subseafloor aquifer.</title>
        <authorList>
            <person name="Tully B.J."/>
            <person name="Wheat C.G."/>
            <person name="Glazer B.T."/>
            <person name="Huber J.A."/>
        </authorList>
    </citation>
    <scope>NUCLEOTIDE SEQUENCE [LARGE SCALE GENOMIC DNA]</scope>
</reference>
<organism evidence="1 2">
    <name type="scientific">SAR324 cluster bacterium</name>
    <dbReference type="NCBI Taxonomy" id="2024889"/>
    <lineage>
        <taxon>Bacteria</taxon>
        <taxon>Deltaproteobacteria</taxon>
        <taxon>SAR324 cluster</taxon>
    </lineage>
</organism>
<accession>A0A2A4T7B3</accession>
<gene>
    <name evidence="1" type="ORF">COB67_04140</name>
</gene>
<dbReference type="Proteomes" id="UP000218113">
    <property type="component" value="Unassembled WGS sequence"/>
</dbReference>
<proteinExistence type="predicted"/>